<accession>A0A3T0T256</accession>
<sequence>MTPSLPRSSPSAHALDAGGVLDLLDAIEAAPGVELHGLMVVHAGAVIAEGWWAPYSAERLHLLYSLSKSFTAAAVGLAVGEGLVDLDATVLSFFPELEAEITDPRSRAIRVRDVLAMASGHSAETIDRARELDPVDMVRGFLLLPPEQEPGSVFAYNQPCTFAAAAIVQRVSGLPLTEYLRPRLLDPLGIGVVAWIRDASDREIGFSGLHTTTEAAAALGQLYLQDGRWGDAAILSPEWVAEASTAHVATPPADSPDWEQGYGFQFWRSLHGYRADGAYGQFSLILPEHDLVVAITGQSTDTGALLAAVWEHLLPAVGLGSTAEADARLLERLGSLGLAPLPALPTAPEPGRFSPAAGSAIRSLTALEIAGDTAGWTLALIEGEERLLLAPGSGEWTVTDAFAASAGAGEGGALLVDVLFLETPHRLHLVLDPTAGTFAAHWETEPLHDGPLAQLRAPRSLLAE</sequence>
<dbReference type="RefSeq" id="WP_127887330.1">
    <property type="nucleotide sequence ID" value="NZ_CP028137.1"/>
</dbReference>
<dbReference type="KEGG" id="rfs:C1I64_11775"/>
<dbReference type="Proteomes" id="UP000285317">
    <property type="component" value="Chromosome"/>
</dbReference>
<name>A0A3T0T256_9MICO</name>
<reference evidence="2 3" key="1">
    <citation type="submission" date="2018-03" db="EMBL/GenBank/DDBJ databases">
        <title>Bacteriophage NCPPB3778 and a type I-E CRISPR drive the evolution of the US Biological Select Agent, Rathayibacter toxicus.</title>
        <authorList>
            <person name="Davis E.W.II."/>
            <person name="Tabima J.F."/>
            <person name="Weisberg A.J."/>
            <person name="Dantas Lopes L."/>
            <person name="Wiseman M.S."/>
            <person name="Wiseman M.S."/>
            <person name="Pupko T."/>
            <person name="Belcher M.S."/>
            <person name="Sechler A.J."/>
            <person name="Tancos M.A."/>
            <person name="Schroeder B.K."/>
            <person name="Murray T.D."/>
            <person name="Luster D.G."/>
            <person name="Schneider W.L."/>
            <person name="Rogers E."/>
            <person name="Andreote F.D."/>
            <person name="Grunwald N.J."/>
            <person name="Putnam M.L."/>
            <person name="Chang J.H."/>
        </authorList>
    </citation>
    <scope>NUCLEOTIDE SEQUENCE [LARGE SCALE GENOMIC DNA]</scope>
    <source>
        <strain evidence="2 3">DSM 15932</strain>
    </source>
</reference>
<dbReference type="Gene3D" id="3.40.710.10">
    <property type="entry name" value="DD-peptidase/beta-lactamase superfamily"/>
    <property type="match status" value="1"/>
</dbReference>
<dbReference type="InterPro" id="IPR050789">
    <property type="entry name" value="Diverse_Enzym_Activities"/>
</dbReference>
<protein>
    <submittedName>
        <fullName evidence="2">Serine hydrolase</fullName>
    </submittedName>
</protein>
<feature type="domain" description="Beta-lactamase-related" evidence="1">
    <location>
        <begin position="31"/>
        <end position="302"/>
    </location>
</feature>
<dbReference type="Pfam" id="PF00144">
    <property type="entry name" value="Beta-lactamase"/>
    <property type="match status" value="1"/>
</dbReference>
<gene>
    <name evidence="2" type="ORF">C1I64_11775</name>
</gene>
<dbReference type="GO" id="GO:0016787">
    <property type="term" value="F:hydrolase activity"/>
    <property type="evidence" value="ECO:0007669"/>
    <property type="project" value="UniProtKB-KW"/>
</dbReference>
<dbReference type="PANTHER" id="PTHR43283">
    <property type="entry name" value="BETA-LACTAMASE-RELATED"/>
    <property type="match status" value="1"/>
</dbReference>
<keyword evidence="2" id="KW-0378">Hydrolase</keyword>
<dbReference type="PANTHER" id="PTHR43283:SF7">
    <property type="entry name" value="BETA-LACTAMASE-RELATED DOMAIN-CONTAINING PROTEIN"/>
    <property type="match status" value="1"/>
</dbReference>
<dbReference type="AlphaFoldDB" id="A0A3T0T256"/>
<dbReference type="SUPFAM" id="SSF56601">
    <property type="entry name" value="beta-lactamase/transpeptidase-like"/>
    <property type="match status" value="1"/>
</dbReference>
<dbReference type="EMBL" id="CP028137">
    <property type="protein sequence ID" value="AZZ52652.1"/>
    <property type="molecule type" value="Genomic_DNA"/>
</dbReference>
<evidence type="ECO:0000259" key="1">
    <source>
        <dbReference type="Pfam" id="PF00144"/>
    </source>
</evidence>
<dbReference type="InterPro" id="IPR001466">
    <property type="entry name" value="Beta-lactam-related"/>
</dbReference>
<organism evidence="2 3">
    <name type="scientific">Rathayibacter festucae DSM 15932</name>
    <dbReference type="NCBI Taxonomy" id="1328866"/>
    <lineage>
        <taxon>Bacteria</taxon>
        <taxon>Bacillati</taxon>
        <taxon>Actinomycetota</taxon>
        <taxon>Actinomycetes</taxon>
        <taxon>Micrococcales</taxon>
        <taxon>Microbacteriaceae</taxon>
        <taxon>Rathayibacter</taxon>
    </lineage>
</organism>
<evidence type="ECO:0000313" key="3">
    <source>
        <dbReference type="Proteomes" id="UP000285317"/>
    </source>
</evidence>
<proteinExistence type="predicted"/>
<dbReference type="InterPro" id="IPR012338">
    <property type="entry name" value="Beta-lactam/transpept-like"/>
</dbReference>
<evidence type="ECO:0000313" key="2">
    <source>
        <dbReference type="EMBL" id="AZZ52652.1"/>
    </source>
</evidence>